<keyword evidence="4" id="KW-1185">Reference proteome</keyword>
<dbReference type="Pfam" id="PF00561">
    <property type="entry name" value="Abhydrolase_1"/>
    <property type="match status" value="1"/>
</dbReference>
<dbReference type="PANTHER" id="PTHR43798:SF31">
    <property type="entry name" value="AB HYDROLASE SUPERFAMILY PROTEIN YCLE"/>
    <property type="match status" value="1"/>
</dbReference>
<dbReference type="GO" id="GO:0016020">
    <property type="term" value="C:membrane"/>
    <property type="evidence" value="ECO:0007669"/>
    <property type="project" value="TreeGrafter"/>
</dbReference>
<dbReference type="KEGG" id="htq:FRZ44_47780"/>
<dbReference type="OrthoDB" id="9799612at2"/>
<dbReference type="SUPFAM" id="SSF53474">
    <property type="entry name" value="alpha/beta-Hydrolases"/>
    <property type="match status" value="1"/>
</dbReference>
<evidence type="ECO:0000256" key="1">
    <source>
        <dbReference type="ARBA" id="ARBA00022801"/>
    </source>
</evidence>
<dbReference type="AlphaFoldDB" id="A0A5J6MPU8"/>
<evidence type="ECO:0000313" key="3">
    <source>
        <dbReference type="EMBL" id="QEX19464.1"/>
    </source>
</evidence>
<dbReference type="PANTHER" id="PTHR43798">
    <property type="entry name" value="MONOACYLGLYCEROL LIPASE"/>
    <property type="match status" value="1"/>
</dbReference>
<evidence type="ECO:0000313" key="4">
    <source>
        <dbReference type="Proteomes" id="UP000326202"/>
    </source>
</evidence>
<dbReference type="GO" id="GO:0016787">
    <property type="term" value="F:hydrolase activity"/>
    <property type="evidence" value="ECO:0007669"/>
    <property type="project" value="UniProtKB-KW"/>
</dbReference>
<dbReference type="InterPro" id="IPR029058">
    <property type="entry name" value="AB_hydrolase_fold"/>
</dbReference>
<accession>A0A5J6MPU8</accession>
<dbReference type="Gene3D" id="3.40.50.1820">
    <property type="entry name" value="alpha/beta hydrolase"/>
    <property type="match status" value="1"/>
</dbReference>
<protein>
    <submittedName>
        <fullName evidence="3">3-oxoadipate enol-lactonase</fullName>
    </submittedName>
</protein>
<reference evidence="3 4" key="1">
    <citation type="submission" date="2019-08" db="EMBL/GenBank/DDBJ databases">
        <title>Hyperibacter terrae gen. nov., sp. nov. and Hyperibacter viscosus sp. nov., two new members in the family Rhodospirillaceae isolated from the rhizosphere of Hypericum perforatum.</title>
        <authorList>
            <person name="Noviana Z."/>
        </authorList>
    </citation>
    <scope>NUCLEOTIDE SEQUENCE [LARGE SCALE GENOMIC DNA]</scope>
    <source>
        <strain evidence="3 4">R5913</strain>
    </source>
</reference>
<dbReference type="EMBL" id="CP042906">
    <property type="protein sequence ID" value="QEX19464.1"/>
    <property type="molecule type" value="Genomic_DNA"/>
</dbReference>
<dbReference type="PRINTS" id="PR00111">
    <property type="entry name" value="ABHYDROLASE"/>
</dbReference>
<dbReference type="Proteomes" id="UP000326202">
    <property type="component" value="Chromosome"/>
</dbReference>
<dbReference type="InterPro" id="IPR050266">
    <property type="entry name" value="AB_hydrolase_sf"/>
</dbReference>
<name>A0A5J6MPU8_9PROT</name>
<sequence length="268" mass="29600">MTLREGSLRGTRFRITGEGPPIILIHGVGADLEMWTPLATHLARHRRVIAYDMQGHGESEKPAGPYALADFVRQLRRLAEDLALSAFDLLGFSMGGLVAQGFALEHPELVNHLILVNTVYDRNAEERRAVMARVTDAKSGEYASGVEAAIERWFTPAFVLARPQLIEPVRRRMMTNDQPAYIAAYTVFATADAELAPQVDQIQAPTLVITGMEDRRSTADMAARLAARLPRARLQLLPGQRHMTPIEAPDRMADIVDEFLDAPAPGAR</sequence>
<dbReference type="InterPro" id="IPR000073">
    <property type="entry name" value="AB_hydrolase_1"/>
</dbReference>
<gene>
    <name evidence="3" type="ORF">FRZ44_47780</name>
</gene>
<organism evidence="3 4">
    <name type="scientific">Hypericibacter terrae</name>
    <dbReference type="NCBI Taxonomy" id="2602015"/>
    <lineage>
        <taxon>Bacteria</taxon>
        <taxon>Pseudomonadati</taxon>
        <taxon>Pseudomonadota</taxon>
        <taxon>Alphaproteobacteria</taxon>
        <taxon>Rhodospirillales</taxon>
        <taxon>Dongiaceae</taxon>
        <taxon>Hypericibacter</taxon>
    </lineage>
</organism>
<feature type="domain" description="AB hydrolase-1" evidence="2">
    <location>
        <begin position="20"/>
        <end position="249"/>
    </location>
</feature>
<evidence type="ECO:0000259" key="2">
    <source>
        <dbReference type="Pfam" id="PF00561"/>
    </source>
</evidence>
<proteinExistence type="predicted"/>
<dbReference type="RefSeq" id="WP_151179524.1">
    <property type="nucleotide sequence ID" value="NZ_CP042906.1"/>
</dbReference>
<keyword evidence="1" id="KW-0378">Hydrolase</keyword>